<gene>
    <name evidence="6" type="ORF">ACFPOE_18020</name>
</gene>
<sequence>MQDKAVPRHGYVRSMKGWWTTDPFFMRYMAREATALAVLAYALILMLGLVRLAQGEAEWNDWLAALRSPWSIALHVLLLVAMAVHAHSWFEVMPKTMPMLFIGGRRVEERAIMRVGWAAAVLATLALLALAWWLRP</sequence>
<keyword evidence="4 5" id="KW-0472">Membrane</keyword>
<keyword evidence="1" id="KW-1003">Cell membrane</keyword>
<keyword evidence="2 5" id="KW-0812">Transmembrane</keyword>
<dbReference type="Gene3D" id="1.20.1300.10">
    <property type="entry name" value="Fumarate reductase/succinate dehydrogenase, transmembrane subunit"/>
    <property type="match status" value="1"/>
</dbReference>
<dbReference type="Pfam" id="PF02300">
    <property type="entry name" value="Fumarate_red_C"/>
    <property type="match status" value="1"/>
</dbReference>
<keyword evidence="7" id="KW-1185">Reference proteome</keyword>
<feature type="transmembrane region" description="Helical" evidence="5">
    <location>
        <begin position="72"/>
        <end position="90"/>
    </location>
</feature>
<name>A0ABW0NJW3_9BURK</name>
<feature type="transmembrane region" description="Helical" evidence="5">
    <location>
        <begin position="111"/>
        <end position="134"/>
    </location>
</feature>
<comment type="caution">
    <text evidence="6">The sequence shown here is derived from an EMBL/GenBank/DDBJ whole genome shotgun (WGS) entry which is preliminary data.</text>
</comment>
<reference evidence="7" key="1">
    <citation type="journal article" date="2019" name="Int. J. Syst. Evol. Microbiol.">
        <title>The Global Catalogue of Microorganisms (GCM) 10K type strain sequencing project: providing services to taxonomists for standard genome sequencing and annotation.</title>
        <authorList>
            <consortium name="The Broad Institute Genomics Platform"/>
            <consortium name="The Broad Institute Genome Sequencing Center for Infectious Disease"/>
            <person name="Wu L."/>
            <person name="Ma J."/>
        </authorList>
    </citation>
    <scope>NUCLEOTIDE SEQUENCE [LARGE SCALE GENOMIC DNA]</scope>
    <source>
        <strain evidence="7">CCUG 57401</strain>
    </source>
</reference>
<evidence type="ECO:0000313" key="6">
    <source>
        <dbReference type="EMBL" id="MFC5499448.1"/>
    </source>
</evidence>
<evidence type="ECO:0000256" key="4">
    <source>
        <dbReference type="ARBA" id="ARBA00023136"/>
    </source>
</evidence>
<dbReference type="RefSeq" id="WP_376851671.1">
    <property type="nucleotide sequence ID" value="NZ_JBHSMF010000009.1"/>
</dbReference>
<evidence type="ECO:0000256" key="1">
    <source>
        <dbReference type="ARBA" id="ARBA00022475"/>
    </source>
</evidence>
<proteinExistence type="predicted"/>
<dbReference type="EMBL" id="JBHSMF010000009">
    <property type="protein sequence ID" value="MFC5499448.1"/>
    <property type="molecule type" value="Genomic_DNA"/>
</dbReference>
<dbReference type="InterPro" id="IPR034804">
    <property type="entry name" value="SQR/QFR_C/D"/>
</dbReference>
<evidence type="ECO:0000256" key="5">
    <source>
        <dbReference type="SAM" id="Phobius"/>
    </source>
</evidence>
<evidence type="ECO:0000256" key="3">
    <source>
        <dbReference type="ARBA" id="ARBA00022989"/>
    </source>
</evidence>
<dbReference type="SUPFAM" id="SSF81343">
    <property type="entry name" value="Fumarate reductase respiratory complex transmembrane subunits"/>
    <property type="match status" value="1"/>
</dbReference>
<dbReference type="Proteomes" id="UP001596037">
    <property type="component" value="Unassembled WGS sequence"/>
</dbReference>
<keyword evidence="3 5" id="KW-1133">Transmembrane helix</keyword>
<feature type="transmembrane region" description="Helical" evidence="5">
    <location>
        <begin position="33"/>
        <end position="52"/>
    </location>
</feature>
<dbReference type="InterPro" id="IPR003510">
    <property type="entry name" value="Fumarate_red_C"/>
</dbReference>
<evidence type="ECO:0000256" key="2">
    <source>
        <dbReference type="ARBA" id="ARBA00022692"/>
    </source>
</evidence>
<accession>A0ABW0NJW3</accession>
<organism evidence="6 7">
    <name type="scientific">Caenimonas terrae</name>
    <dbReference type="NCBI Taxonomy" id="696074"/>
    <lineage>
        <taxon>Bacteria</taxon>
        <taxon>Pseudomonadati</taxon>
        <taxon>Pseudomonadota</taxon>
        <taxon>Betaproteobacteria</taxon>
        <taxon>Burkholderiales</taxon>
        <taxon>Comamonadaceae</taxon>
        <taxon>Caenimonas</taxon>
    </lineage>
</organism>
<protein>
    <submittedName>
        <fullName evidence="6">Fumarate reductase subunit C</fullName>
    </submittedName>
</protein>
<evidence type="ECO:0000313" key="7">
    <source>
        <dbReference type="Proteomes" id="UP001596037"/>
    </source>
</evidence>